<dbReference type="PANTHER" id="PTHR21567">
    <property type="entry name" value="CLASP"/>
    <property type="match status" value="1"/>
</dbReference>
<feature type="compositionally biased region" description="Polar residues" evidence="10">
    <location>
        <begin position="841"/>
        <end position="860"/>
    </location>
</feature>
<feature type="region of interest" description="Disordered" evidence="10">
    <location>
        <begin position="453"/>
        <end position="529"/>
    </location>
</feature>
<reference evidence="12" key="1">
    <citation type="submission" date="2020-05" db="EMBL/GenBank/DDBJ databases">
        <title>Phylogenomic resolution of chytrid fungi.</title>
        <authorList>
            <person name="Stajich J.E."/>
            <person name="Amses K."/>
            <person name="Simmons R."/>
            <person name="Seto K."/>
            <person name="Myers J."/>
            <person name="Bonds A."/>
            <person name="Quandt C.A."/>
            <person name="Barry K."/>
            <person name="Liu P."/>
            <person name="Grigoriev I."/>
            <person name="Longcore J.E."/>
            <person name="James T.Y."/>
        </authorList>
    </citation>
    <scope>NUCLEOTIDE SEQUENCE</scope>
    <source>
        <strain evidence="12">JEL0318</strain>
    </source>
</reference>
<accession>A0AAD5S306</accession>
<dbReference type="InterPro" id="IPR016024">
    <property type="entry name" value="ARM-type_fold"/>
</dbReference>
<dbReference type="GO" id="GO:0051301">
    <property type="term" value="P:cell division"/>
    <property type="evidence" value="ECO:0007669"/>
    <property type="project" value="UniProtKB-KW"/>
</dbReference>
<evidence type="ECO:0000256" key="2">
    <source>
        <dbReference type="ARBA" id="ARBA00009549"/>
    </source>
</evidence>
<organism evidence="12 13">
    <name type="scientific">Rhizophlyctis rosea</name>
    <dbReference type="NCBI Taxonomy" id="64517"/>
    <lineage>
        <taxon>Eukaryota</taxon>
        <taxon>Fungi</taxon>
        <taxon>Fungi incertae sedis</taxon>
        <taxon>Chytridiomycota</taxon>
        <taxon>Chytridiomycota incertae sedis</taxon>
        <taxon>Chytridiomycetes</taxon>
        <taxon>Rhizophlyctidales</taxon>
        <taxon>Rhizophlyctidaceae</taxon>
        <taxon>Rhizophlyctis</taxon>
    </lineage>
</organism>
<gene>
    <name evidence="12" type="ORF">HK097_003030</name>
</gene>
<dbReference type="PANTHER" id="PTHR21567:SF87">
    <property type="entry name" value="CRESCERIN-LIKE PROTEIN CHE-12"/>
    <property type="match status" value="1"/>
</dbReference>
<feature type="repeat" description="HEAT" evidence="9">
    <location>
        <begin position="997"/>
        <end position="1035"/>
    </location>
</feature>
<dbReference type="AlphaFoldDB" id="A0AAD5S306"/>
<dbReference type="InterPro" id="IPR034085">
    <property type="entry name" value="TOG"/>
</dbReference>
<keyword evidence="8" id="KW-0206">Cytoskeleton</keyword>
<evidence type="ECO:0000256" key="7">
    <source>
        <dbReference type="ARBA" id="ARBA00022776"/>
    </source>
</evidence>
<evidence type="ECO:0000259" key="11">
    <source>
        <dbReference type="SMART" id="SM01349"/>
    </source>
</evidence>
<feature type="compositionally biased region" description="Polar residues" evidence="10">
    <location>
        <begin position="806"/>
        <end position="833"/>
    </location>
</feature>
<evidence type="ECO:0000256" key="1">
    <source>
        <dbReference type="ARBA" id="ARBA00004186"/>
    </source>
</evidence>
<evidence type="ECO:0000256" key="6">
    <source>
        <dbReference type="ARBA" id="ARBA00022737"/>
    </source>
</evidence>
<evidence type="ECO:0000313" key="13">
    <source>
        <dbReference type="Proteomes" id="UP001212841"/>
    </source>
</evidence>
<feature type="region of interest" description="Disordered" evidence="10">
    <location>
        <begin position="415"/>
        <end position="437"/>
    </location>
</feature>
<feature type="non-terminal residue" evidence="12">
    <location>
        <position position="1058"/>
    </location>
</feature>
<feature type="repeat" description="HEAT" evidence="9">
    <location>
        <begin position="339"/>
        <end position="377"/>
    </location>
</feature>
<dbReference type="GO" id="GO:0031110">
    <property type="term" value="P:regulation of microtubule polymerization or depolymerization"/>
    <property type="evidence" value="ECO:0007669"/>
    <property type="project" value="UniProtKB-ARBA"/>
</dbReference>
<feature type="compositionally biased region" description="Basic and acidic residues" evidence="10">
    <location>
        <begin position="786"/>
        <end position="803"/>
    </location>
</feature>
<evidence type="ECO:0000256" key="9">
    <source>
        <dbReference type="PROSITE-ProRule" id="PRU00103"/>
    </source>
</evidence>
<keyword evidence="4" id="KW-0132">Cell division</keyword>
<dbReference type="GO" id="GO:1902903">
    <property type="term" value="P:regulation of supramolecular fiber organization"/>
    <property type="evidence" value="ECO:0007669"/>
    <property type="project" value="UniProtKB-ARBA"/>
</dbReference>
<dbReference type="GO" id="GO:0005819">
    <property type="term" value="C:spindle"/>
    <property type="evidence" value="ECO:0007669"/>
    <property type="project" value="UniProtKB-SubCell"/>
</dbReference>
<keyword evidence="13" id="KW-1185">Reference proteome</keyword>
<dbReference type="PROSITE" id="PS50077">
    <property type="entry name" value="HEAT_REPEAT"/>
    <property type="match status" value="2"/>
</dbReference>
<dbReference type="SUPFAM" id="SSF48371">
    <property type="entry name" value="ARM repeat"/>
    <property type="match status" value="1"/>
</dbReference>
<comment type="subcellular location">
    <subcellularLocation>
        <location evidence="1">Cytoplasm</location>
        <location evidence="1">Cytoskeleton</location>
        <location evidence="1">Spindle</location>
    </subcellularLocation>
</comment>
<protein>
    <recommendedName>
        <fullName evidence="11">TOG domain-containing protein</fullName>
    </recommendedName>
</protein>
<dbReference type="InterPro" id="IPR024395">
    <property type="entry name" value="CLASP_N_dom"/>
</dbReference>
<evidence type="ECO:0000256" key="5">
    <source>
        <dbReference type="ARBA" id="ARBA00022701"/>
    </source>
</evidence>
<dbReference type="GO" id="GO:0005881">
    <property type="term" value="C:cytoplasmic microtubule"/>
    <property type="evidence" value="ECO:0007669"/>
    <property type="project" value="TreeGrafter"/>
</dbReference>
<comment type="caution">
    <text evidence="12">The sequence shown here is derived from an EMBL/GenBank/DDBJ whole genome shotgun (WGS) entry which is preliminary data.</text>
</comment>
<feature type="region of interest" description="Disordered" evidence="10">
    <location>
        <begin position="758"/>
        <end position="873"/>
    </location>
</feature>
<evidence type="ECO:0000313" key="12">
    <source>
        <dbReference type="EMBL" id="KAJ3038830.1"/>
    </source>
</evidence>
<feature type="compositionally biased region" description="Polar residues" evidence="10">
    <location>
        <begin position="674"/>
        <end position="689"/>
    </location>
</feature>
<feature type="compositionally biased region" description="Polar residues" evidence="10">
    <location>
        <begin position="714"/>
        <end position="724"/>
    </location>
</feature>
<keyword evidence="7" id="KW-0498">Mitosis</keyword>
<keyword evidence="6" id="KW-0677">Repeat</keyword>
<keyword evidence="5" id="KW-0493">Microtubule</keyword>
<dbReference type="InterPro" id="IPR011989">
    <property type="entry name" value="ARM-like"/>
</dbReference>
<evidence type="ECO:0000256" key="4">
    <source>
        <dbReference type="ARBA" id="ARBA00022618"/>
    </source>
</evidence>
<feature type="region of interest" description="Disordered" evidence="10">
    <location>
        <begin position="672"/>
        <end position="729"/>
    </location>
</feature>
<feature type="compositionally biased region" description="Polar residues" evidence="10">
    <location>
        <begin position="110"/>
        <end position="125"/>
    </location>
</feature>
<feature type="domain" description="TOG" evidence="11">
    <location>
        <begin position="165"/>
        <end position="405"/>
    </location>
</feature>
<dbReference type="EMBL" id="JADGJD010001695">
    <property type="protein sequence ID" value="KAJ3038830.1"/>
    <property type="molecule type" value="Genomic_DNA"/>
</dbReference>
<dbReference type="Pfam" id="PF12348">
    <property type="entry name" value="CLASP_N"/>
    <property type="match status" value="1"/>
</dbReference>
<evidence type="ECO:0000256" key="8">
    <source>
        <dbReference type="ARBA" id="ARBA00023212"/>
    </source>
</evidence>
<evidence type="ECO:0000256" key="3">
    <source>
        <dbReference type="ARBA" id="ARBA00022490"/>
    </source>
</evidence>
<dbReference type="SMART" id="SM01349">
    <property type="entry name" value="TOG"/>
    <property type="match status" value="1"/>
</dbReference>
<keyword evidence="3" id="KW-0963">Cytoplasm</keyword>
<dbReference type="Gene3D" id="1.25.10.10">
    <property type="entry name" value="Leucine-rich Repeat Variant"/>
    <property type="match status" value="3"/>
</dbReference>
<dbReference type="Proteomes" id="UP001212841">
    <property type="component" value="Unassembled WGS sequence"/>
</dbReference>
<dbReference type="GO" id="GO:0000226">
    <property type="term" value="P:microtubule cytoskeleton organization"/>
    <property type="evidence" value="ECO:0007669"/>
    <property type="project" value="TreeGrafter"/>
</dbReference>
<feature type="region of interest" description="Disordered" evidence="10">
    <location>
        <begin position="109"/>
        <end position="138"/>
    </location>
</feature>
<keyword evidence="7" id="KW-0131">Cell cycle</keyword>
<proteinExistence type="inferred from homology"/>
<dbReference type="GO" id="GO:0008017">
    <property type="term" value="F:microtubule binding"/>
    <property type="evidence" value="ECO:0007669"/>
    <property type="project" value="TreeGrafter"/>
</dbReference>
<name>A0AAD5S306_9FUNG</name>
<comment type="similarity">
    <text evidence="2">Belongs to the CLASP family.</text>
</comment>
<evidence type="ECO:0000256" key="10">
    <source>
        <dbReference type="SAM" id="MobiDB-lite"/>
    </source>
</evidence>
<sequence length="1058" mass="115357">MTCLIRYGFESEDWRVRKESAEAIPSLLTRDAGGVDLVRLVGALVGRLRDVSDVVIHGAVTALVHVKNVVGQEALLEYVKQLNGLSRQLFKQHEEKILASQGSCAVAATSGRQQSWTEGSGQRSAGTRPRPTHSASVQGSSDLLAFGRSQTPSASSQPYTSPNQSLLSFSTQSLEFGFAPESTIRELRNNTDWKARGTAIESLHRSVTNITDISILLPHLRPFIDFLSTLLQDHNFTITLTTLHIMRETIAKIGPGIKPYLSTITTSLVSKFADNKIIIRQTTTKIIIQLMYITTPKPIISLCLHHLSHDSQRVREEVVNIVTTALLTFPEFDWELPLLVADLLTALRDSRAKVKYVTVEAYSVIAQMISPERLLRMLKEYGVEDETLQMLRIRFNDPLVPTLNPEGLVEHLISRSNTSTPRPPSSVPVEGTLGPGQGHGMVGVGLVGGMVAMGSPDRSMSKSAPNARVNGAGEGGAEGEADGGIRRFSASTAKPGILRTTKLPWEKTPVSRGSRQRNSYHEGAAEQPQLVLEGSEMKRARSYSESDTQNAGFGGEGSDQAVENAANAGSQAPGMQMGIEESAAAVRPAFARAVTQLPHDVQTSRQPVPVRKGQSFQQPHTSYLMQYPSTDADAGGNPMLNDGTGIMRDSPIQYSDEKGPSRASMYGEVGMTNAFDTSRTKSITPTPNRRSARPGSVMEVLNGPRGGPEYDAEPSTTEFQQWPSPVNDERNWELDTQTSHQPVVAASRLSLSRNYTQSPSEYSFVDDPDSHQSSQTPAPSRPHKRQLSEATRKRLEEKEEARLKRMQSSESQQTGLISPPATVTGSDDITSTTSPPPLPKQISTRTTPQPPQQSATSSVTLPPPPQRQNSTRQLEQTFRTAYATLRAPPEWTNLATALQTLLTVLPLHPAPFLSSLHDLTLTLTPHVSNLRTSVSKLAITLVGDMYTHLGRAMEPDLDITCTGLLKKIGEGSGGTFIIEECDKSLQSMCDSLSPTRIIPALLNNTDHKNAIVRSRVSQLLAKVVTPLSDSQLQKYLQPHIGETDRLLSSLCGFLREGL</sequence>
<dbReference type="InterPro" id="IPR021133">
    <property type="entry name" value="HEAT_type_2"/>
</dbReference>